<reference evidence="6" key="2">
    <citation type="submission" date="2008-12" db="EMBL/GenBank/DDBJ databases">
        <title>Improved gene annotation of the rice (Oryza sativa) genomes.</title>
        <authorList>
            <person name="Wang J."/>
            <person name="Li R."/>
            <person name="Fan W."/>
            <person name="Huang Q."/>
            <person name="Zhang J."/>
            <person name="Zhou Y."/>
            <person name="Hu Y."/>
            <person name="Zi S."/>
            <person name="Li J."/>
            <person name="Ni P."/>
            <person name="Zheng H."/>
            <person name="Zhang Y."/>
            <person name="Zhao M."/>
            <person name="Hao Q."/>
            <person name="McDermott J."/>
            <person name="Samudrala R."/>
            <person name="Kristiansen K."/>
            <person name="Wong G.K.-S."/>
        </authorList>
    </citation>
    <scope>NUCLEOTIDE SEQUENCE</scope>
</reference>
<gene>
    <name evidence="6" type="ORF">OsJ_05455</name>
</gene>
<organism evidence="6">
    <name type="scientific">Oryza sativa subsp. japonica</name>
    <name type="common">Rice</name>
    <dbReference type="NCBI Taxonomy" id="39947"/>
    <lineage>
        <taxon>Eukaryota</taxon>
        <taxon>Viridiplantae</taxon>
        <taxon>Streptophyta</taxon>
        <taxon>Embryophyta</taxon>
        <taxon>Tracheophyta</taxon>
        <taxon>Spermatophyta</taxon>
        <taxon>Magnoliopsida</taxon>
        <taxon>Liliopsida</taxon>
        <taxon>Poales</taxon>
        <taxon>Poaceae</taxon>
        <taxon>BOP clade</taxon>
        <taxon>Oryzoideae</taxon>
        <taxon>Oryzeae</taxon>
        <taxon>Oryzinae</taxon>
        <taxon>Oryza</taxon>
        <taxon>Oryza sativa</taxon>
    </lineage>
</organism>
<protein>
    <recommendedName>
        <fullName evidence="5">CBS domain-containing protein</fullName>
    </recommendedName>
</protein>
<dbReference type="PANTHER" id="PTHR13780">
    <property type="entry name" value="AMP-ACTIVATED PROTEIN KINASE, GAMMA REGULATORY SUBUNIT"/>
    <property type="match status" value="1"/>
</dbReference>
<dbReference type="AlphaFoldDB" id="A3A3C5"/>
<proteinExistence type="predicted"/>
<dbReference type="InterPro" id="IPR050511">
    <property type="entry name" value="AMPK_gamma/SDS23_families"/>
</dbReference>
<name>A3A3C5_ORYSJ</name>
<keyword evidence="2 3" id="KW-0129">CBS domain</keyword>
<dbReference type="SUPFAM" id="SSF54631">
    <property type="entry name" value="CBS-domain pair"/>
    <property type="match status" value="2"/>
</dbReference>
<sequence>MAQQLRTPAAEEALLRGHAAGKKDNPFPGKTKAPKPPRAGLCGVLRERKVVELARAKRRLVEVPYTATLAHTANALLAARVSAVAVAAPPGHWIGAGGSMILESDPATGAVRKHYIGMVNMLDILAHIAEAGDDNDAAADAAPSEAVDLDRRMAVPVSSVIGHSLEGLTLWTLHPNTSVLDCMETFSKGVHRALVPLESAAENVVAAELVEAAPGYRMVTQMDVARFLRARAAELGDAILSRSVRGVGVGGAVLAVASGTKVIEAVRAMPAASLAAVPVVDAAPADDADARRILLQLQDGRGKRVVETFSATDLRDCPVAELQAWLGVAVAEFKKKVAMYRAGVLAADADEDEERRREMVTCSPESTLGEAIEKAVAHHVHRLWVVDEEGLLAGVVSLTDVLRVVREAPIGEDRGVHDIPRLTTFFFFCRKDKKSMYLHCKLPWSAQCGCFRVVNFALFPSTSMDRFGLV</sequence>
<dbReference type="EMBL" id="CM000139">
    <property type="protein sequence ID" value="EAZ21814.1"/>
    <property type="molecule type" value="Genomic_DNA"/>
</dbReference>
<keyword evidence="1" id="KW-0677">Repeat</keyword>
<dbReference type="PROSITE" id="PS51371">
    <property type="entry name" value="CBS"/>
    <property type="match status" value="1"/>
</dbReference>
<evidence type="ECO:0000256" key="3">
    <source>
        <dbReference type="PROSITE-ProRule" id="PRU00703"/>
    </source>
</evidence>
<dbReference type="Pfam" id="PF00571">
    <property type="entry name" value="CBS"/>
    <property type="match status" value="1"/>
</dbReference>
<dbReference type="InterPro" id="IPR046342">
    <property type="entry name" value="CBS_dom_sf"/>
</dbReference>
<dbReference type="InterPro" id="IPR000644">
    <property type="entry name" value="CBS_dom"/>
</dbReference>
<evidence type="ECO:0000313" key="6">
    <source>
        <dbReference type="EMBL" id="EAZ21814.1"/>
    </source>
</evidence>
<evidence type="ECO:0000256" key="4">
    <source>
        <dbReference type="SAM" id="MobiDB-lite"/>
    </source>
</evidence>
<dbReference type="Proteomes" id="UP000007752">
    <property type="component" value="Chromosome 2"/>
</dbReference>
<dbReference type="Gene3D" id="3.10.580.10">
    <property type="entry name" value="CBS-domain"/>
    <property type="match status" value="2"/>
</dbReference>
<dbReference type="PANTHER" id="PTHR13780:SF101">
    <property type="entry name" value="SNF1-RELATED PROTEIN KINASE REGULATORY SUBUNIT GAMMA-LIKE PV42A"/>
    <property type="match status" value="1"/>
</dbReference>
<reference evidence="6" key="1">
    <citation type="journal article" date="2005" name="PLoS Biol.">
        <title>The genomes of Oryza sativa: a history of duplications.</title>
        <authorList>
            <person name="Yu J."/>
            <person name="Wang J."/>
            <person name="Lin W."/>
            <person name="Li S."/>
            <person name="Li H."/>
            <person name="Zhou J."/>
            <person name="Ni P."/>
            <person name="Dong W."/>
            <person name="Hu S."/>
            <person name="Zeng C."/>
            <person name="Zhang J."/>
            <person name="Zhang Y."/>
            <person name="Li R."/>
            <person name="Xu Z."/>
            <person name="Li S."/>
            <person name="Li X."/>
            <person name="Zheng H."/>
            <person name="Cong L."/>
            <person name="Lin L."/>
            <person name="Yin J."/>
            <person name="Geng J."/>
            <person name="Li G."/>
            <person name="Shi J."/>
            <person name="Liu J."/>
            <person name="Lv H."/>
            <person name="Li J."/>
            <person name="Wang J."/>
            <person name="Deng Y."/>
            <person name="Ran L."/>
            <person name="Shi X."/>
            <person name="Wang X."/>
            <person name="Wu Q."/>
            <person name="Li C."/>
            <person name="Ren X."/>
            <person name="Wang J."/>
            <person name="Wang X."/>
            <person name="Li D."/>
            <person name="Liu D."/>
            <person name="Zhang X."/>
            <person name="Ji Z."/>
            <person name="Zhao W."/>
            <person name="Sun Y."/>
            <person name="Zhang Z."/>
            <person name="Bao J."/>
            <person name="Han Y."/>
            <person name="Dong L."/>
            <person name="Ji J."/>
            <person name="Chen P."/>
            <person name="Wu S."/>
            <person name="Liu J."/>
            <person name="Xiao Y."/>
            <person name="Bu D."/>
            <person name="Tan J."/>
            <person name="Yang L."/>
            <person name="Ye C."/>
            <person name="Zhang J."/>
            <person name="Xu J."/>
            <person name="Zhou Y."/>
            <person name="Yu Y."/>
            <person name="Zhang B."/>
            <person name="Zhuang S."/>
            <person name="Wei H."/>
            <person name="Liu B."/>
            <person name="Lei M."/>
            <person name="Yu H."/>
            <person name="Li Y."/>
            <person name="Xu H."/>
            <person name="Wei S."/>
            <person name="He X."/>
            <person name="Fang L."/>
            <person name="Zhang Z."/>
            <person name="Zhang Y."/>
            <person name="Huang X."/>
            <person name="Su Z."/>
            <person name="Tong W."/>
            <person name="Li J."/>
            <person name="Tong Z."/>
            <person name="Li S."/>
            <person name="Ye J."/>
            <person name="Wang L."/>
            <person name="Fang L."/>
            <person name="Lei T."/>
            <person name="Chen C."/>
            <person name="Chen H."/>
            <person name="Xu Z."/>
            <person name="Li H."/>
            <person name="Huang H."/>
            <person name="Zhang F."/>
            <person name="Xu H."/>
            <person name="Li N."/>
            <person name="Zhao C."/>
            <person name="Li S."/>
            <person name="Dong L."/>
            <person name="Huang Y."/>
            <person name="Li L."/>
            <person name="Xi Y."/>
            <person name="Qi Q."/>
            <person name="Li W."/>
            <person name="Zhang B."/>
            <person name="Hu W."/>
            <person name="Zhang Y."/>
            <person name="Tian X."/>
            <person name="Jiao Y."/>
            <person name="Liang X."/>
            <person name="Jin J."/>
            <person name="Gao L."/>
            <person name="Zheng W."/>
            <person name="Hao B."/>
            <person name="Liu S."/>
            <person name="Wang W."/>
            <person name="Yuan L."/>
            <person name="Cao M."/>
            <person name="McDermott J."/>
            <person name="Samudrala R."/>
            <person name="Wang J."/>
            <person name="Wong G.K."/>
            <person name="Yang H."/>
        </authorList>
    </citation>
    <scope>NUCLEOTIDE SEQUENCE [LARGE SCALE GENOMIC DNA]</scope>
</reference>
<feature type="region of interest" description="Disordered" evidence="4">
    <location>
        <begin position="17"/>
        <end position="40"/>
    </location>
</feature>
<dbReference type="SMART" id="SM00116">
    <property type="entry name" value="CBS"/>
    <property type="match status" value="2"/>
</dbReference>
<accession>A3A3C5</accession>
<feature type="domain" description="CBS" evidence="5">
    <location>
        <begin position="355"/>
        <end position="412"/>
    </location>
</feature>
<evidence type="ECO:0000259" key="5">
    <source>
        <dbReference type="PROSITE" id="PS51371"/>
    </source>
</evidence>
<evidence type="ECO:0000256" key="2">
    <source>
        <dbReference type="ARBA" id="ARBA00023122"/>
    </source>
</evidence>
<evidence type="ECO:0000256" key="1">
    <source>
        <dbReference type="ARBA" id="ARBA00022737"/>
    </source>
</evidence>